<proteinExistence type="predicted"/>
<reference evidence="2" key="1">
    <citation type="submission" date="2016-01" db="EMBL/GenBank/DDBJ databases">
        <title>Draft genome of Chromobacterium sp. F49.</title>
        <authorList>
            <person name="Hong K.W."/>
        </authorList>
    </citation>
    <scope>NUCLEOTIDE SEQUENCE [LARGE SCALE GENOMIC DNA]</scope>
    <source>
        <strain evidence="2">M63</strain>
    </source>
</reference>
<keyword evidence="2" id="KW-1185">Reference proteome</keyword>
<accession>A0A163UYK3</accession>
<evidence type="ECO:0000313" key="1">
    <source>
        <dbReference type="EMBL" id="KZE74061.1"/>
    </source>
</evidence>
<dbReference type="AlphaFoldDB" id="A0A163UYK3"/>
<evidence type="ECO:0000313" key="2">
    <source>
        <dbReference type="Proteomes" id="UP000076563"/>
    </source>
</evidence>
<comment type="caution">
    <text evidence="1">The sequence shown here is derived from an EMBL/GenBank/DDBJ whole genome shotgun (WGS) entry which is preliminary data.</text>
</comment>
<organism evidence="1 2">
    <name type="scientific">Paenibacillus elgii</name>
    <dbReference type="NCBI Taxonomy" id="189691"/>
    <lineage>
        <taxon>Bacteria</taxon>
        <taxon>Bacillati</taxon>
        <taxon>Bacillota</taxon>
        <taxon>Bacilli</taxon>
        <taxon>Bacillales</taxon>
        <taxon>Paenibacillaceae</taxon>
        <taxon>Paenibacillus</taxon>
    </lineage>
</organism>
<gene>
    <name evidence="1" type="ORF">AV654_30630</name>
</gene>
<dbReference type="EMBL" id="LQRA01000082">
    <property type="protein sequence ID" value="KZE74061.1"/>
    <property type="molecule type" value="Genomic_DNA"/>
</dbReference>
<dbReference type="Proteomes" id="UP000076563">
    <property type="component" value="Unassembled WGS sequence"/>
</dbReference>
<sequence>MKKMTEIHYLLPIDCLYLSDEISEIKSLMGIHFEDDFLVAKYDSYDIGRGDVLVFKAERDSPEFMLFDLYKSFTDQHFMVLFGIRCSKPSSIKKFMLDLHNKSEPVSTLIMSEGNDLSRMADFNSYPKIIKYGDQVYTQRIELYVNKSNNKKSTSRTYTK</sequence>
<protein>
    <submittedName>
        <fullName evidence="1">Uncharacterized protein</fullName>
    </submittedName>
</protein>
<name>A0A163UYK3_9BACL</name>